<evidence type="ECO:0000313" key="5">
    <source>
        <dbReference type="EMBL" id="TFJ92470.1"/>
    </source>
</evidence>
<evidence type="ECO:0000259" key="3">
    <source>
        <dbReference type="Pfam" id="PF00144"/>
    </source>
</evidence>
<dbReference type="PANTHER" id="PTHR43283">
    <property type="entry name" value="BETA-LACTAMASE-RELATED"/>
    <property type="match status" value="1"/>
</dbReference>
<comment type="caution">
    <text evidence="5">The sequence shown here is derived from an EMBL/GenBank/DDBJ whole genome shotgun (WGS) entry which is preliminary data.</text>
</comment>
<gene>
    <name evidence="5" type="ORF">E4U82_12080</name>
</gene>
<feature type="signal peptide" evidence="2">
    <location>
        <begin position="1"/>
        <end position="21"/>
    </location>
</feature>
<keyword evidence="6" id="KW-1185">Reference proteome</keyword>
<protein>
    <submittedName>
        <fullName evidence="5">Serine hydrolase</fullName>
    </submittedName>
</protein>
<name>A0A4Y9AC24_9BACI</name>
<reference evidence="5 6" key="1">
    <citation type="submission" date="2019-03" db="EMBL/GenBank/DDBJ databases">
        <title>Genome sequence of Lentibacillus salicampi ATCC BAA-719.</title>
        <authorList>
            <person name="Maclea K.S."/>
            <person name="Simoes Junior M."/>
        </authorList>
    </citation>
    <scope>NUCLEOTIDE SEQUENCE [LARGE SCALE GENOMIC DNA]</scope>
    <source>
        <strain evidence="5 6">ATCC BAA-719</strain>
    </source>
</reference>
<dbReference type="InterPro" id="IPR012338">
    <property type="entry name" value="Beta-lactam/transpept-like"/>
</dbReference>
<dbReference type="EMBL" id="SRHY01000021">
    <property type="protein sequence ID" value="TFJ92470.1"/>
    <property type="molecule type" value="Genomic_DNA"/>
</dbReference>
<proteinExistence type="predicted"/>
<keyword evidence="2" id="KW-0732">Signal</keyword>
<keyword evidence="1 5" id="KW-0378">Hydrolase</keyword>
<dbReference type="RefSeq" id="WP_135110442.1">
    <property type="nucleotide sequence ID" value="NZ_SRHY01000021.1"/>
</dbReference>
<dbReference type="GO" id="GO:0016787">
    <property type="term" value="F:hydrolase activity"/>
    <property type="evidence" value="ECO:0007669"/>
    <property type="project" value="UniProtKB-KW"/>
</dbReference>
<evidence type="ECO:0000259" key="4">
    <source>
        <dbReference type="Pfam" id="PF22888"/>
    </source>
</evidence>
<dbReference type="Proteomes" id="UP000298484">
    <property type="component" value="Unassembled WGS sequence"/>
</dbReference>
<dbReference type="OrthoDB" id="9770183at2"/>
<evidence type="ECO:0000256" key="2">
    <source>
        <dbReference type="SAM" id="SignalP"/>
    </source>
</evidence>
<organism evidence="5 6">
    <name type="scientific">Lentibacillus salicampi</name>
    <dbReference type="NCBI Taxonomy" id="175306"/>
    <lineage>
        <taxon>Bacteria</taxon>
        <taxon>Bacillati</taxon>
        <taxon>Bacillota</taxon>
        <taxon>Bacilli</taxon>
        <taxon>Bacillales</taxon>
        <taxon>Bacillaceae</taxon>
        <taxon>Lentibacillus</taxon>
    </lineage>
</organism>
<accession>A0A4Y9AC24</accession>
<dbReference type="InterPro" id="IPR001466">
    <property type="entry name" value="Beta-lactam-related"/>
</dbReference>
<dbReference type="SUPFAM" id="SSF56601">
    <property type="entry name" value="beta-lactamase/transpeptidase-like"/>
    <property type="match status" value="1"/>
</dbReference>
<sequence length="490" mass="53571">MKNRFMSVTLAGTVLALVFFAGTGKTAAASPIIETGAPDSVQMLQAPLDDIDGVIQQGVADKYMAGSVVLTARNGTIVKEDAYGYAARYLDDDFTEMDNPVDMQTDTIFDLASITKVFTATSAMQLYEQGAFSLDDPVADYIPEFAQNGKADVTIRQLLTHTSGFPAWIPLYQTTDSRAEAYAEVFATELEHDPGTNYAYSDLNMITMAAIIEKISGERLDQYVEKNITEPLDMTDTMFNPPESLKDRIAATEYQPQTDRDIVWGEVHDENAWAMDGVAGHAGLFATAQDLAVFAQMILNDGIYDGTRILEAETVDLMETNQLPEYPGNAHSVAWELNQGWYMGNLSEPTTMGHTGFTGTSIVISPSKNAVAILLTNKVHPTREAPSTNPIRQAVAGKTAAAIDAWSASTLEELVADFADEGAFSSGRAAHSLKIHLTAVSHYEDENAAAKVVKHMEGFKTLLDHHEENMSEDAYETLNRNTDYLIGKWQ</sequence>
<dbReference type="InterPro" id="IPR054470">
    <property type="entry name" value="FIMAH_dom"/>
</dbReference>
<dbReference type="Pfam" id="PF00144">
    <property type="entry name" value="Beta-lactamase"/>
    <property type="match status" value="1"/>
</dbReference>
<dbReference type="Pfam" id="PF22888">
    <property type="entry name" value="FIMAH"/>
    <property type="match status" value="1"/>
</dbReference>
<feature type="domain" description="Beta-lactamase-related" evidence="3">
    <location>
        <begin position="52"/>
        <end position="394"/>
    </location>
</feature>
<evidence type="ECO:0000256" key="1">
    <source>
        <dbReference type="ARBA" id="ARBA00022801"/>
    </source>
</evidence>
<dbReference type="InterPro" id="IPR050789">
    <property type="entry name" value="Diverse_Enzym_Activities"/>
</dbReference>
<dbReference type="Gene3D" id="3.40.710.10">
    <property type="entry name" value="DD-peptidase/beta-lactamase superfamily"/>
    <property type="match status" value="1"/>
</dbReference>
<feature type="chain" id="PRO_5039565562" evidence="2">
    <location>
        <begin position="22"/>
        <end position="490"/>
    </location>
</feature>
<feature type="domain" description="FIMAH" evidence="4">
    <location>
        <begin position="409"/>
        <end position="486"/>
    </location>
</feature>
<dbReference type="PANTHER" id="PTHR43283:SF11">
    <property type="entry name" value="BETA-LACTAMASE-RELATED DOMAIN-CONTAINING PROTEIN"/>
    <property type="match status" value="1"/>
</dbReference>
<dbReference type="AlphaFoldDB" id="A0A4Y9AC24"/>
<evidence type="ECO:0000313" key="6">
    <source>
        <dbReference type="Proteomes" id="UP000298484"/>
    </source>
</evidence>